<evidence type="ECO:0000256" key="4">
    <source>
        <dbReference type="ARBA" id="ARBA00022741"/>
    </source>
</evidence>
<comment type="caution">
    <text evidence="11">The sequence shown here is derived from an EMBL/GenBank/DDBJ whole genome shotgun (WGS) entry which is preliminary data.</text>
</comment>
<feature type="domain" description="Helicase C-terminal" evidence="10">
    <location>
        <begin position="338"/>
        <end position="516"/>
    </location>
</feature>
<evidence type="ECO:0000256" key="6">
    <source>
        <dbReference type="ARBA" id="ARBA00022840"/>
    </source>
</evidence>
<evidence type="ECO:0000256" key="7">
    <source>
        <dbReference type="ARBA" id="ARBA00023125"/>
    </source>
</evidence>
<dbReference type="InterPro" id="IPR011545">
    <property type="entry name" value="DEAD/DEAH_box_helicase_dom"/>
</dbReference>
<dbReference type="NCBIfam" id="TIGR00595">
    <property type="entry name" value="priA"/>
    <property type="match status" value="1"/>
</dbReference>
<protein>
    <submittedName>
        <fullName evidence="11">Primosomal protein N' (ATP-dependent helicase PriA)</fullName>
    </submittedName>
</protein>
<keyword evidence="4" id="KW-0547">Nucleotide-binding</keyword>
<feature type="domain" description="Helicase ATP-binding" evidence="9">
    <location>
        <begin position="93"/>
        <end position="261"/>
    </location>
</feature>
<dbReference type="Pfam" id="PF18074">
    <property type="entry name" value="PriA_C"/>
    <property type="match status" value="1"/>
</dbReference>
<dbReference type="Gene3D" id="2.40.160.20">
    <property type="match status" value="1"/>
</dbReference>
<dbReference type="InterPro" id="IPR027417">
    <property type="entry name" value="P-loop_NTPase"/>
</dbReference>
<keyword evidence="2" id="KW-0235">DNA replication</keyword>
<dbReference type="Pfam" id="PF00270">
    <property type="entry name" value="DEAD"/>
    <property type="match status" value="1"/>
</dbReference>
<evidence type="ECO:0000256" key="3">
    <source>
        <dbReference type="ARBA" id="ARBA00022723"/>
    </source>
</evidence>
<dbReference type="Proteomes" id="UP001642464">
    <property type="component" value="Unassembled WGS sequence"/>
</dbReference>
<dbReference type="SUPFAM" id="SSF52540">
    <property type="entry name" value="P-loop containing nucleoside triphosphate hydrolases"/>
    <property type="match status" value="1"/>
</dbReference>
<dbReference type="SMART" id="SM00487">
    <property type="entry name" value="DEXDc"/>
    <property type="match status" value="1"/>
</dbReference>
<name>A0ABP0LJK6_9DINO</name>
<dbReference type="PANTHER" id="PTHR30580">
    <property type="entry name" value="PRIMOSOMAL PROTEIN N"/>
    <property type="match status" value="1"/>
</dbReference>
<dbReference type="InterPro" id="IPR041236">
    <property type="entry name" value="PriA_C"/>
</dbReference>
<evidence type="ECO:0000259" key="9">
    <source>
        <dbReference type="PROSITE" id="PS51192"/>
    </source>
</evidence>
<evidence type="ECO:0000313" key="12">
    <source>
        <dbReference type="Proteomes" id="UP001642464"/>
    </source>
</evidence>
<sequence length="767" mass="81918">MQTGYVRTEISPTRLTPQRKAVLEVADDEARAASALAAAAGVSDGVVRGLADTGALQAVEVDPDPPFSPPDLSRSGRALSDEQMSAVRRLTGAVDKGAHSATLLDGVTGAGKTEVYLEAAAAALSRDPSAQIAILIPEIALTLPFLKRVEDRFGAAPAPWHSELKSAERRRTWRRVAEGQARLVVGARSALFLPFQNLQLIIVDEEHDAAYKQEDGVIYHARDLAVARGARAGFPVILASATPSLETVVNVDEGRYEAVGLTTRVAGAAMPDIDLIDMRADPPETDAWLSPSLIDAVSANLSVNEQTLLFLNRRGYAPLTLCRRCGHKLTAPGSDTMLVEHRFENRLVCHHTGFSMPKPAACPACNAVDSLAPCGPGVERVAEEARMRWPDAAITVLSSDTAPTPAAIRGVLDAMRDGEIDILIATQVAAKGHHFPNLTLVGVIDADLGLAGGDLRAGERTYQLLSQVAGRAGRAEKPGRALLQTYQPKSTVLRALAEGDRNAFLAAEAEGRQALGFPPYGRLAAIVLRSQDEAALIKTANDLKNVAPNGEGVEVMGPARAPIYRLRGEARMRFLIKARRDVSLQAYLSDWLSRVRQSTAVRPAMAIDEARFGVTAQGVGAWSPDIEQGAGINFEVLFESPKFLSVLGAPRPVIGANIATDSDATSQIYGGFEWKAYLARRFFVAGMAGGAIHNGETDPFDPVLDAGRINNTQFLGCRALFRLSADVGYDISERVSVSAHVSHISNAGLCTDNEGLDNLGVRIGYKF</sequence>
<keyword evidence="6" id="KW-0067">ATP-binding</keyword>
<evidence type="ECO:0000256" key="1">
    <source>
        <dbReference type="ARBA" id="ARBA00022515"/>
    </source>
</evidence>
<evidence type="ECO:0000256" key="8">
    <source>
        <dbReference type="SAM" id="MobiDB-lite"/>
    </source>
</evidence>
<dbReference type="GO" id="GO:0004386">
    <property type="term" value="F:helicase activity"/>
    <property type="evidence" value="ECO:0007669"/>
    <property type="project" value="UniProtKB-KW"/>
</dbReference>
<evidence type="ECO:0000256" key="5">
    <source>
        <dbReference type="ARBA" id="ARBA00022833"/>
    </source>
</evidence>
<dbReference type="EMBL" id="CAXAMM010016668">
    <property type="protein sequence ID" value="CAK9039374.1"/>
    <property type="molecule type" value="Genomic_DNA"/>
</dbReference>
<dbReference type="InterPro" id="IPR001650">
    <property type="entry name" value="Helicase_C-like"/>
</dbReference>
<dbReference type="PROSITE" id="PS51194">
    <property type="entry name" value="HELICASE_CTER"/>
    <property type="match status" value="1"/>
</dbReference>
<gene>
    <name evidence="11" type="ORF">SCF082_LOCUS23028</name>
</gene>
<keyword evidence="11" id="KW-0378">Hydrolase</keyword>
<dbReference type="PANTHER" id="PTHR30580:SF0">
    <property type="entry name" value="PRIMOSOMAL PROTEIN N"/>
    <property type="match status" value="1"/>
</dbReference>
<evidence type="ECO:0000313" key="11">
    <source>
        <dbReference type="EMBL" id="CAK9039374.1"/>
    </source>
</evidence>
<keyword evidence="5" id="KW-0862">Zinc</keyword>
<dbReference type="Gene3D" id="3.40.50.300">
    <property type="entry name" value="P-loop containing nucleotide triphosphate hydrolases"/>
    <property type="match status" value="2"/>
</dbReference>
<dbReference type="PROSITE" id="PS51192">
    <property type="entry name" value="HELICASE_ATP_BIND_1"/>
    <property type="match status" value="1"/>
</dbReference>
<evidence type="ECO:0000256" key="2">
    <source>
        <dbReference type="ARBA" id="ARBA00022705"/>
    </source>
</evidence>
<dbReference type="Pfam" id="PF00271">
    <property type="entry name" value="Helicase_C"/>
    <property type="match status" value="1"/>
</dbReference>
<accession>A0ABP0LJK6</accession>
<keyword evidence="11" id="KW-0347">Helicase</keyword>
<feature type="region of interest" description="Disordered" evidence="8">
    <location>
        <begin position="59"/>
        <end position="81"/>
    </location>
</feature>
<dbReference type="HAMAP" id="MF_00983">
    <property type="entry name" value="PriA"/>
    <property type="match status" value="1"/>
</dbReference>
<dbReference type="SMART" id="SM00490">
    <property type="entry name" value="HELICc"/>
    <property type="match status" value="1"/>
</dbReference>
<proteinExistence type="inferred from homology"/>
<dbReference type="Pfam" id="PF09411">
    <property type="entry name" value="PagL"/>
    <property type="match status" value="1"/>
</dbReference>
<organism evidence="11 12">
    <name type="scientific">Durusdinium trenchii</name>
    <dbReference type="NCBI Taxonomy" id="1381693"/>
    <lineage>
        <taxon>Eukaryota</taxon>
        <taxon>Sar</taxon>
        <taxon>Alveolata</taxon>
        <taxon>Dinophyceae</taxon>
        <taxon>Suessiales</taxon>
        <taxon>Symbiodiniaceae</taxon>
        <taxon>Durusdinium</taxon>
    </lineage>
</organism>
<reference evidence="11 12" key="1">
    <citation type="submission" date="2024-02" db="EMBL/GenBank/DDBJ databases">
        <authorList>
            <person name="Chen Y."/>
            <person name="Shah S."/>
            <person name="Dougan E. K."/>
            <person name="Thang M."/>
            <person name="Chan C."/>
        </authorList>
    </citation>
    <scope>NUCLEOTIDE SEQUENCE [LARGE SCALE GENOMIC DNA]</scope>
</reference>
<dbReference type="InterPro" id="IPR018550">
    <property type="entry name" value="Lipid-A_deacylase-rel"/>
</dbReference>
<keyword evidence="12" id="KW-1185">Reference proteome</keyword>
<dbReference type="InterPro" id="IPR014001">
    <property type="entry name" value="Helicase_ATP-bd"/>
</dbReference>
<keyword evidence="7" id="KW-0238">DNA-binding</keyword>
<keyword evidence="3" id="KW-0479">Metal-binding</keyword>
<dbReference type="InterPro" id="IPR005259">
    <property type="entry name" value="PriA"/>
</dbReference>
<evidence type="ECO:0000259" key="10">
    <source>
        <dbReference type="PROSITE" id="PS51194"/>
    </source>
</evidence>
<keyword evidence="1" id="KW-0639">Primosome</keyword>